<evidence type="ECO:0000256" key="1">
    <source>
        <dbReference type="SAM" id="MobiDB-lite"/>
    </source>
</evidence>
<dbReference type="AlphaFoldDB" id="A0A178ZI96"/>
<dbReference type="OrthoDB" id="4118494at2759"/>
<protein>
    <submittedName>
        <fullName evidence="2">Uncharacterized protein</fullName>
    </submittedName>
</protein>
<dbReference type="GeneID" id="30010388"/>
<dbReference type="EMBL" id="LVYI01000005">
    <property type="protein sequence ID" value="OAP58923.1"/>
    <property type="molecule type" value="Genomic_DNA"/>
</dbReference>
<comment type="caution">
    <text evidence="2">The sequence shown here is derived from an EMBL/GenBank/DDBJ whole genome shotgun (WGS) entry which is preliminary data.</text>
</comment>
<organism evidence="2 3">
    <name type="scientific">Fonsecaea erecta</name>
    <dbReference type="NCBI Taxonomy" id="1367422"/>
    <lineage>
        <taxon>Eukaryota</taxon>
        <taxon>Fungi</taxon>
        <taxon>Dikarya</taxon>
        <taxon>Ascomycota</taxon>
        <taxon>Pezizomycotina</taxon>
        <taxon>Eurotiomycetes</taxon>
        <taxon>Chaetothyriomycetidae</taxon>
        <taxon>Chaetothyriales</taxon>
        <taxon>Herpotrichiellaceae</taxon>
        <taxon>Fonsecaea</taxon>
    </lineage>
</organism>
<gene>
    <name evidence="2" type="ORF">AYL99_06220</name>
</gene>
<keyword evidence="3" id="KW-1185">Reference proteome</keyword>
<accession>A0A178ZI96</accession>
<dbReference type="Proteomes" id="UP000078343">
    <property type="component" value="Unassembled WGS sequence"/>
</dbReference>
<name>A0A178ZI96_9EURO</name>
<feature type="compositionally biased region" description="Polar residues" evidence="1">
    <location>
        <begin position="21"/>
        <end position="32"/>
    </location>
</feature>
<dbReference type="RefSeq" id="XP_018692290.1">
    <property type="nucleotide sequence ID" value="XM_018837730.1"/>
</dbReference>
<evidence type="ECO:0000313" key="2">
    <source>
        <dbReference type="EMBL" id="OAP58923.1"/>
    </source>
</evidence>
<proteinExistence type="predicted"/>
<evidence type="ECO:0000313" key="3">
    <source>
        <dbReference type="Proteomes" id="UP000078343"/>
    </source>
</evidence>
<reference evidence="2 3" key="1">
    <citation type="submission" date="2016-04" db="EMBL/GenBank/DDBJ databases">
        <title>Draft genome of Fonsecaea erecta CBS 125763.</title>
        <authorList>
            <person name="Weiss V.A."/>
            <person name="Vicente V.A."/>
            <person name="Raittz R.T."/>
            <person name="Moreno L.F."/>
            <person name="De Souza E.M."/>
            <person name="Pedrosa F.O."/>
            <person name="Steffens M.B."/>
            <person name="Faoro H."/>
            <person name="Tadra-Sfeir M.Z."/>
            <person name="Najafzadeh M.J."/>
            <person name="Felipe M.S."/>
            <person name="Teixeira M."/>
            <person name="Sun J."/>
            <person name="Xi L."/>
            <person name="Gomes R."/>
            <person name="De Azevedo C.M."/>
            <person name="Salgado C.G."/>
            <person name="Da Silva M.B."/>
            <person name="Nascimento M.F."/>
            <person name="Queiroz-Telles F."/>
            <person name="Attili D.S."/>
            <person name="Gorbushina A."/>
        </authorList>
    </citation>
    <scope>NUCLEOTIDE SEQUENCE [LARGE SCALE GENOMIC DNA]</scope>
    <source>
        <strain evidence="2 3">CBS 125763</strain>
    </source>
</reference>
<sequence length="256" mass="28438">MKKLARTLSSRGSGSKAYPRPSSSSGNGNTRPDQAHVRKSSLTSPIPPYTQLHFPGCSHTTPPTPRPARLPTVLRTEVIETARTPEEAARSDDTDRNIQVRQFLTSPGKCLDCTLVQAAQQESWIRERCDAVVREVRLRLVELKSGLAAARAAGDGAESVEMELEAEISGHEARVAELLRQRDGDLKRLWDDVRRDWEGGVREIVRDDGTGEAEERCVFVVPWEEDNCVTEKDADGTRQGESRATVRVLWLPLEGE</sequence>
<feature type="region of interest" description="Disordered" evidence="1">
    <location>
        <begin position="1"/>
        <end position="69"/>
    </location>
</feature>